<evidence type="ECO:0000256" key="1">
    <source>
        <dbReference type="ARBA" id="ARBA00022723"/>
    </source>
</evidence>
<evidence type="ECO:0000256" key="2">
    <source>
        <dbReference type="ARBA" id="ARBA00022771"/>
    </source>
</evidence>
<feature type="compositionally biased region" description="Basic and acidic residues" evidence="5">
    <location>
        <begin position="448"/>
        <end position="457"/>
    </location>
</feature>
<dbReference type="EMBL" id="JAEMWZ010000195">
    <property type="protein sequence ID" value="KAG7131927.1"/>
    <property type="molecule type" value="Genomic_DNA"/>
</dbReference>
<evidence type="ECO:0000256" key="5">
    <source>
        <dbReference type="SAM" id="MobiDB-lite"/>
    </source>
</evidence>
<feature type="domain" description="C3H1-type" evidence="6">
    <location>
        <begin position="1"/>
        <end position="25"/>
    </location>
</feature>
<comment type="caution">
    <text evidence="7">The sequence shown here is derived from an EMBL/GenBank/DDBJ whole genome shotgun (WGS) entry which is preliminary data.</text>
</comment>
<feature type="zinc finger region" description="C3H1-type" evidence="4">
    <location>
        <begin position="1"/>
        <end position="25"/>
    </location>
</feature>
<keyword evidence="1 4" id="KW-0479">Metal-binding</keyword>
<feature type="compositionally biased region" description="Low complexity" evidence="5">
    <location>
        <begin position="164"/>
        <end position="199"/>
    </location>
</feature>
<dbReference type="GO" id="GO:0005634">
    <property type="term" value="C:nucleus"/>
    <property type="evidence" value="ECO:0007669"/>
    <property type="project" value="TreeGrafter"/>
</dbReference>
<name>A0A8I3AN05_VERLO</name>
<feature type="compositionally biased region" description="Polar residues" evidence="5">
    <location>
        <begin position="200"/>
        <end position="230"/>
    </location>
</feature>
<evidence type="ECO:0000256" key="3">
    <source>
        <dbReference type="ARBA" id="ARBA00022833"/>
    </source>
</evidence>
<dbReference type="Pfam" id="PF18044">
    <property type="entry name" value="zf-CCCH_4"/>
    <property type="match status" value="1"/>
</dbReference>
<dbReference type="SMART" id="SM00356">
    <property type="entry name" value="ZnF_C3H1"/>
    <property type="match status" value="1"/>
</dbReference>
<evidence type="ECO:0000259" key="6">
    <source>
        <dbReference type="PROSITE" id="PS50103"/>
    </source>
</evidence>
<sequence length="457" mass="48846">MVICKFWDAGNCRFGQNCRFEHPNTNRAQTSNRFSAFNNLSSGGGFGNGSSDNERPQWILSAYGPGRDAPEQLFGGSAREQSFEEMRLHHVLAASKGSPQQALNEAQQLYQQAEQQIQTTVGNLDGAIQFIIGAGNNHPNRIDICKQNTLPGGTTGEFLKGNRAQSSFSQASPFQSNSGTNSSNPFSSSAQSSSAFGGNTPSSNTSNPFGQAHNSGASTFGQPSSTSAFGQPNALGQKPSPFATANYFSIWKASVWPAGSTYSSFQPARPAPDDISVRTGVSIRPKAQPIWGTSVRAGVAASGRLRCFWSDEHIRTEAESIWEPKYVKSIRRGGEQLQLEHHGKSIWRHCQASKSFRRTEPASPSPQPATLSPFGQPTKSVTASPFGQPVQGTGASPFGQPAQQPAVSPFGQPTQPATTSPFGQSAQPSVPTANSPFGKPSISIRPSLKHDRQPTFL</sequence>
<evidence type="ECO:0000313" key="7">
    <source>
        <dbReference type="EMBL" id="KAG7131927.1"/>
    </source>
</evidence>
<dbReference type="GO" id="GO:0008270">
    <property type="term" value="F:zinc ion binding"/>
    <property type="evidence" value="ECO:0007669"/>
    <property type="project" value="UniProtKB-KW"/>
</dbReference>
<dbReference type="AlphaFoldDB" id="A0A8I3AN05"/>
<dbReference type="PROSITE" id="PS50103">
    <property type="entry name" value="ZF_C3H1"/>
    <property type="match status" value="1"/>
</dbReference>
<feature type="compositionally biased region" description="Polar residues" evidence="5">
    <location>
        <begin position="401"/>
        <end position="435"/>
    </location>
</feature>
<gene>
    <name evidence="7" type="ORF">HYQ45_009584</name>
</gene>
<dbReference type="Proteomes" id="UP000689129">
    <property type="component" value="Unassembled WGS sequence"/>
</dbReference>
<feature type="compositionally biased region" description="Polar residues" evidence="5">
    <location>
        <begin position="368"/>
        <end position="394"/>
    </location>
</feature>
<dbReference type="InterPro" id="IPR000571">
    <property type="entry name" value="Znf_CCCH"/>
</dbReference>
<dbReference type="OrthoDB" id="20729at2759"/>
<proteinExistence type="predicted"/>
<evidence type="ECO:0000313" key="8">
    <source>
        <dbReference type="Proteomes" id="UP000689129"/>
    </source>
</evidence>
<feature type="region of interest" description="Disordered" evidence="5">
    <location>
        <begin position="354"/>
        <end position="457"/>
    </location>
</feature>
<dbReference type="PANTHER" id="PTHR21099:SF2">
    <property type="entry name" value="SI:CH211-113E8.11"/>
    <property type="match status" value="1"/>
</dbReference>
<dbReference type="InterPro" id="IPR041367">
    <property type="entry name" value="Znf-CCCH_4"/>
</dbReference>
<dbReference type="PANTHER" id="PTHR21099">
    <property type="entry name" value="RAD201"/>
    <property type="match status" value="1"/>
</dbReference>
<protein>
    <submittedName>
        <fullName evidence="7">Nucleoporin AMO1 like protein</fullName>
    </submittedName>
</protein>
<organism evidence="7 8">
    <name type="scientific">Verticillium longisporum</name>
    <name type="common">Verticillium dahliae var. longisporum</name>
    <dbReference type="NCBI Taxonomy" id="100787"/>
    <lineage>
        <taxon>Eukaryota</taxon>
        <taxon>Fungi</taxon>
        <taxon>Dikarya</taxon>
        <taxon>Ascomycota</taxon>
        <taxon>Pezizomycotina</taxon>
        <taxon>Sordariomycetes</taxon>
        <taxon>Hypocreomycetidae</taxon>
        <taxon>Glomerellales</taxon>
        <taxon>Plectosphaerellaceae</taxon>
        <taxon>Verticillium</taxon>
    </lineage>
</organism>
<evidence type="ECO:0000256" key="4">
    <source>
        <dbReference type="PROSITE-ProRule" id="PRU00723"/>
    </source>
</evidence>
<keyword evidence="3 4" id="KW-0862">Zinc</keyword>
<reference evidence="7" key="1">
    <citation type="journal article" date="2021" name="Mol. Plant Pathol.">
        <title>A 20-kb lineage-specific genomic region tames virulence in pathogenic amphidiploid Verticillium longisporum.</title>
        <authorList>
            <person name="Harting R."/>
            <person name="Starke J."/>
            <person name="Kusch H."/>
            <person name="Poggeler S."/>
            <person name="Maurus I."/>
            <person name="Schluter R."/>
            <person name="Landesfeind M."/>
            <person name="Bulla I."/>
            <person name="Nowrousian M."/>
            <person name="de Jonge R."/>
            <person name="Stahlhut G."/>
            <person name="Hoff K.J."/>
            <person name="Asshauer K.P."/>
            <person name="Thurmer A."/>
            <person name="Stanke M."/>
            <person name="Daniel R."/>
            <person name="Morgenstern B."/>
            <person name="Thomma B.P.H.J."/>
            <person name="Kronstad J.W."/>
            <person name="Braus-Stromeyer S.A."/>
            <person name="Braus G.H."/>
        </authorList>
    </citation>
    <scope>NUCLEOTIDE SEQUENCE</scope>
    <source>
        <strain evidence="7">Vl32</strain>
    </source>
</reference>
<accession>A0A8I3AN05</accession>
<keyword evidence="2 4" id="KW-0863">Zinc-finger</keyword>
<feature type="region of interest" description="Disordered" evidence="5">
    <location>
        <begin position="155"/>
        <end position="235"/>
    </location>
</feature>